<dbReference type="PRINTS" id="PR00081">
    <property type="entry name" value="GDHRDH"/>
</dbReference>
<dbReference type="InterPro" id="IPR036291">
    <property type="entry name" value="NAD(P)-bd_dom_sf"/>
</dbReference>
<name>A0A1G7BT67_9SPHI</name>
<dbReference type="SMART" id="SM00822">
    <property type="entry name" value="PKS_KR"/>
    <property type="match status" value="1"/>
</dbReference>
<gene>
    <name evidence="3" type="ORF">SAMN04488024_11642</name>
</gene>
<dbReference type="SUPFAM" id="SSF51735">
    <property type="entry name" value="NAD(P)-binding Rossmann-fold domains"/>
    <property type="match status" value="1"/>
</dbReference>
<reference evidence="4" key="1">
    <citation type="submission" date="2016-10" db="EMBL/GenBank/DDBJ databases">
        <authorList>
            <person name="Varghese N."/>
            <person name="Submissions S."/>
        </authorList>
    </citation>
    <scope>NUCLEOTIDE SEQUENCE [LARGE SCALE GENOMIC DNA]</scope>
    <source>
        <strain evidence="4">DSM 18609</strain>
    </source>
</reference>
<dbReference type="STRING" id="390242.SAMN04488024_11642"/>
<keyword evidence="4" id="KW-1185">Reference proteome</keyword>
<dbReference type="Pfam" id="PF13561">
    <property type="entry name" value="adh_short_C2"/>
    <property type="match status" value="1"/>
</dbReference>
<dbReference type="EMBL" id="FMZH01000016">
    <property type="protein sequence ID" value="SDE30152.1"/>
    <property type="molecule type" value="Genomic_DNA"/>
</dbReference>
<evidence type="ECO:0000259" key="2">
    <source>
        <dbReference type="SMART" id="SM00822"/>
    </source>
</evidence>
<dbReference type="InterPro" id="IPR020904">
    <property type="entry name" value="Sc_DH/Rdtase_CS"/>
</dbReference>
<dbReference type="PANTHER" id="PTHR43943">
    <property type="entry name" value="DEHYDROGENASE/REDUCTASE (SDR FAMILY) MEMBER 4"/>
    <property type="match status" value="1"/>
</dbReference>
<dbReference type="PANTHER" id="PTHR43943:SF2">
    <property type="entry name" value="DEHYDROGENASE_REDUCTASE 4"/>
    <property type="match status" value="1"/>
</dbReference>
<dbReference type="AlphaFoldDB" id="A0A1G7BT67"/>
<evidence type="ECO:0000313" key="3">
    <source>
        <dbReference type="EMBL" id="SDE30152.1"/>
    </source>
</evidence>
<sequence length="267" mass="28163">MAMAIYRLFELLKHKDMKKLAGKTAIITGGNSGIGFATAKDFLAQGAKVIITGRNEQSVNTALAQLGENAFGIISDSGQMEQVSKLAEQVKAISPTIDIVVINAGVGKFDALASMSEDTFDEIMNINFKGAYFSLQQLLPLINDGGSIVLNTSINAHIGMAGATVYAASKAALLTLAKNLSAELTHRRIRVNAVSPGPVVTPLHSSDKLGLSSEDLKNMGDSLTQKIPVGRFGEADEIAKTITFLASDDSTFILGAELIADGGMYNL</sequence>
<dbReference type="Proteomes" id="UP000199455">
    <property type="component" value="Unassembled WGS sequence"/>
</dbReference>
<dbReference type="CDD" id="cd05233">
    <property type="entry name" value="SDR_c"/>
    <property type="match status" value="1"/>
</dbReference>
<protein>
    <submittedName>
        <fullName evidence="3">NAD(P)-dependent dehydrogenase, short-chain alcohol dehydrogenase family</fullName>
    </submittedName>
</protein>
<evidence type="ECO:0000256" key="1">
    <source>
        <dbReference type="ARBA" id="ARBA00006484"/>
    </source>
</evidence>
<organism evidence="3 4">
    <name type="scientific">Pedobacter soli</name>
    <dbReference type="NCBI Taxonomy" id="390242"/>
    <lineage>
        <taxon>Bacteria</taxon>
        <taxon>Pseudomonadati</taxon>
        <taxon>Bacteroidota</taxon>
        <taxon>Sphingobacteriia</taxon>
        <taxon>Sphingobacteriales</taxon>
        <taxon>Sphingobacteriaceae</taxon>
        <taxon>Pedobacter</taxon>
    </lineage>
</organism>
<comment type="similarity">
    <text evidence="1">Belongs to the short-chain dehydrogenases/reductases (SDR) family.</text>
</comment>
<dbReference type="InterPro" id="IPR057326">
    <property type="entry name" value="KR_dom"/>
</dbReference>
<dbReference type="PRINTS" id="PR00080">
    <property type="entry name" value="SDRFAMILY"/>
</dbReference>
<dbReference type="FunFam" id="3.40.50.720:FF:000084">
    <property type="entry name" value="Short-chain dehydrogenase reductase"/>
    <property type="match status" value="1"/>
</dbReference>
<dbReference type="InterPro" id="IPR002347">
    <property type="entry name" value="SDR_fam"/>
</dbReference>
<accession>A0A1G7BT67</accession>
<dbReference type="PROSITE" id="PS00061">
    <property type="entry name" value="ADH_SHORT"/>
    <property type="match status" value="1"/>
</dbReference>
<feature type="domain" description="Ketoreductase" evidence="2">
    <location>
        <begin position="23"/>
        <end position="197"/>
    </location>
</feature>
<dbReference type="NCBIfam" id="NF005075">
    <property type="entry name" value="PRK06500.1"/>
    <property type="match status" value="1"/>
</dbReference>
<dbReference type="Gene3D" id="3.40.50.720">
    <property type="entry name" value="NAD(P)-binding Rossmann-like Domain"/>
    <property type="match status" value="1"/>
</dbReference>
<evidence type="ECO:0000313" key="4">
    <source>
        <dbReference type="Proteomes" id="UP000199455"/>
    </source>
</evidence>
<proteinExistence type="inferred from homology"/>